<evidence type="ECO:0000313" key="2">
    <source>
        <dbReference type="Proteomes" id="UP001219355"/>
    </source>
</evidence>
<sequence length="90" mass="9949">MASGYGATGACYVVNAGDGENGKMKCVPVMEDYYECLHHKKEAARTRVLQNAYRKALAAHPRENVPRAEQIRALGLLGKEEDTKVILESR</sequence>
<reference evidence="1" key="1">
    <citation type="submission" date="2023-03" db="EMBL/GenBank/DDBJ databases">
        <title>Emydomyces testavorans Genome Sequence.</title>
        <authorList>
            <person name="Hoyer L."/>
        </authorList>
    </citation>
    <scope>NUCLEOTIDE SEQUENCE</scope>
    <source>
        <strain evidence="1">16-2883</strain>
    </source>
</reference>
<keyword evidence="2" id="KW-1185">Reference proteome</keyword>
<gene>
    <name evidence="1" type="ORF">PRK78_000719</name>
</gene>
<accession>A0AAF0DBN7</accession>
<evidence type="ECO:0000313" key="1">
    <source>
        <dbReference type="EMBL" id="WEW55290.1"/>
    </source>
</evidence>
<dbReference type="Proteomes" id="UP001219355">
    <property type="component" value="Chromosome 1"/>
</dbReference>
<evidence type="ECO:0008006" key="3">
    <source>
        <dbReference type="Google" id="ProtNLM"/>
    </source>
</evidence>
<protein>
    <recommendedName>
        <fullName evidence="3">NADH:ubiquinone oxidoreductase 11.5kD subunit</fullName>
    </recommendedName>
</protein>
<dbReference type="AlphaFoldDB" id="A0AAF0DBN7"/>
<organism evidence="1 2">
    <name type="scientific">Emydomyces testavorans</name>
    <dbReference type="NCBI Taxonomy" id="2070801"/>
    <lineage>
        <taxon>Eukaryota</taxon>
        <taxon>Fungi</taxon>
        <taxon>Dikarya</taxon>
        <taxon>Ascomycota</taxon>
        <taxon>Pezizomycotina</taxon>
        <taxon>Eurotiomycetes</taxon>
        <taxon>Eurotiomycetidae</taxon>
        <taxon>Onygenales</taxon>
        <taxon>Nannizziopsiaceae</taxon>
        <taxon>Emydomyces</taxon>
    </lineage>
</organism>
<proteinExistence type="predicted"/>
<dbReference type="EMBL" id="CP120627">
    <property type="protein sequence ID" value="WEW55290.1"/>
    <property type="molecule type" value="Genomic_DNA"/>
</dbReference>
<name>A0AAF0DBN7_9EURO</name>